<dbReference type="EMBL" id="GBXM01105586">
    <property type="protein sequence ID" value="JAH02991.1"/>
    <property type="molecule type" value="Transcribed_RNA"/>
</dbReference>
<name>A0A0E9PEE3_ANGAN</name>
<organism evidence="1">
    <name type="scientific">Anguilla anguilla</name>
    <name type="common">European freshwater eel</name>
    <name type="synonym">Muraena anguilla</name>
    <dbReference type="NCBI Taxonomy" id="7936"/>
    <lineage>
        <taxon>Eukaryota</taxon>
        <taxon>Metazoa</taxon>
        <taxon>Chordata</taxon>
        <taxon>Craniata</taxon>
        <taxon>Vertebrata</taxon>
        <taxon>Euteleostomi</taxon>
        <taxon>Actinopterygii</taxon>
        <taxon>Neopterygii</taxon>
        <taxon>Teleostei</taxon>
        <taxon>Anguilliformes</taxon>
        <taxon>Anguillidae</taxon>
        <taxon>Anguilla</taxon>
    </lineage>
</organism>
<sequence>MKKNYLQDSVTHSLPLTSVHSFSIQTNGLKSSRLRVQSKPLTETGFNFEQLQVFTHSALKASLIL</sequence>
<protein>
    <submittedName>
        <fullName evidence="1">Uncharacterized protein</fullName>
    </submittedName>
</protein>
<reference evidence="1" key="1">
    <citation type="submission" date="2014-11" db="EMBL/GenBank/DDBJ databases">
        <authorList>
            <person name="Amaro Gonzalez C."/>
        </authorList>
    </citation>
    <scope>NUCLEOTIDE SEQUENCE</scope>
</reference>
<proteinExistence type="predicted"/>
<accession>A0A0E9PEE3</accession>
<dbReference type="AlphaFoldDB" id="A0A0E9PEE3"/>
<reference evidence="1" key="2">
    <citation type="journal article" date="2015" name="Fish Shellfish Immunol.">
        <title>Early steps in the European eel (Anguilla anguilla)-Vibrio vulnificus interaction in the gills: Role of the RtxA13 toxin.</title>
        <authorList>
            <person name="Callol A."/>
            <person name="Pajuelo D."/>
            <person name="Ebbesson L."/>
            <person name="Teles M."/>
            <person name="MacKenzie S."/>
            <person name="Amaro C."/>
        </authorList>
    </citation>
    <scope>NUCLEOTIDE SEQUENCE</scope>
</reference>
<evidence type="ECO:0000313" key="1">
    <source>
        <dbReference type="EMBL" id="JAH02991.1"/>
    </source>
</evidence>